<evidence type="ECO:0000256" key="1">
    <source>
        <dbReference type="SAM" id="Phobius"/>
    </source>
</evidence>
<gene>
    <name evidence="2" type="ORF">H9863_03415</name>
</gene>
<dbReference type="Proteomes" id="UP000824202">
    <property type="component" value="Unassembled WGS sequence"/>
</dbReference>
<keyword evidence="1" id="KW-1133">Transmembrane helix</keyword>
<keyword evidence="1" id="KW-0812">Transmembrane</keyword>
<reference evidence="2" key="1">
    <citation type="journal article" date="2021" name="PeerJ">
        <title>Extensive microbial diversity within the chicken gut microbiome revealed by metagenomics and culture.</title>
        <authorList>
            <person name="Gilroy R."/>
            <person name="Ravi A."/>
            <person name="Getino M."/>
            <person name="Pursley I."/>
            <person name="Horton D.L."/>
            <person name="Alikhan N.F."/>
            <person name="Baker D."/>
            <person name="Gharbi K."/>
            <person name="Hall N."/>
            <person name="Watson M."/>
            <person name="Adriaenssens E.M."/>
            <person name="Foster-Nyarko E."/>
            <person name="Jarju S."/>
            <person name="Secka A."/>
            <person name="Antonio M."/>
            <person name="Oren A."/>
            <person name="Chaudhuri R.R."/>
            <person name="La Ragione R."/>
            <person name="Hildebrand F."/>
            <person name="Pallen M.J."/>
        </authorList>
    </citation>
    <scope>NUCLEOTIDE SEQUENCE</scope>
    <source>
        <strain evidence="2">23274</strain>
    </source>
</reference>
<protein>
    <submittedName>
        <fullName evidence="2">DUF2752 domain-containing protein</fullName>
    </submittedName>
</protein>
<dbReference type="Pfam" id="PF10825">
    <property type="entry name" value="DUF2752"/>
    <property type="match status" value="1"/>
</dbReference>
<dbReference type="EMBL" id="DXFT01000068">
    <property type="protein sequence ID" value="HIX03150.1"/>
    <property type="molecule type" value="Genomic_DNA"/>
</dbReference>
<feature type="transmembrane region" description="Helical" evidence="1">
    <location>
        <begin position="38"/>
        <end position="59"/>
    </location>
</feature>
<dbReference type="AlphaFoldDB" id="A0A9D1UZ68"/>
<evidence type="ECO:0000313" key="2">
    <source>
        <dbReference type="EMBL" id="HIX03150.1"/>
    </source>
</evidence>
<keyword evidence="1" id="KW-0472">Membrane</keyword>
<reference evidence="2" key="2">
    <citation type="submission" date="2021-04" db="EMBL/GenBank/DDBJ databases">
        <authorList>
            <person name="Gilroy R."/>
        </authorList>
    </citation>
    <scope>NUCLEOTIDE SEQUENCE</scope>
    <source>
        <strain evidence="2">23274</strain>
    </source>
</reference>
<dbReference type="InterPro" id="IPR021215">
    <property type="entry name" value="DUF2752"/>
</dbReference>
<name>A0A9D1UZ68_9BACT</name>
<comment type="caution">
    <text evidence="2">The sequence shown here is derived from an EMBL/GenBank/DDBJ whole genome shotgun (WGS) entry which is preliminary data.</text>
</comment>
<organism evidence="2 3">
    <name type="scientific">Candidatus Odoribacter faecigallinarum</name>
    <dbReference type="NCBI Taxonomy" id="2838706"/>
    <lineage>
        <taxon>Bacteria</taxon>
        <taxon>Pseudomonadati</taxon>
        <taxon>Bacteroidota</taxon>
        <taxon>Bacteroidia</taxon>
        <taxon>Bacteroidales</taxon>
        <taxon>Odoribacteraceae</taxon>
        <taxon>Odoribacter</taxon>
    </lineage>
</organism>
<accession>A0A9D1UZ68</accession>
<sequence length="97" mass="11530">MWFPQCPFKLLTGWSCPSCGIQRAIHAILNNRWNEALAYNYFFIISIPYLLIIGIAYILRKLQKLYRISELFEHKSLATIYVHCFFAWFIIRNIIGI</sequence>
<evidence type="ECO:0000313" key="3">
    <source>
        <dbReference type="Proteomes" id="UP000824202"/>
    </source>
</evidence>
<proteinExistence type="predicted"/>
<feature type="transmembrane region" description="Helical" evidence="1">
    <location>
        <begin position="71"/>
        <end position="91"/>
    </location>
</feature>